<dbReference type="AlphaFoldDB" id="A0AAW5N9J6"/>
<dbReference type="Proteomes" id="UP001204579">
    <property type="component" value="Unassembled WGS sequence"/>
</dbReference>
<reference evidence="1 2" key="1">
    <citation type="submission" date="2022-08" db="EMBL/GenBank/DDBJ databases">
        <authorList>
            <person name="Zeman M."/>
            <person name="Kubasova T."/>
        </authorList>
    </citation>
    <scope>NUCLEOTIDE SEQUENCE [LARGE SCALE GENOMIC DNA]</scope>
    <source>
        <strain evidence="1 2">ET62</strain>
    </source>
</reference>
<dbReference type="RefSeq" id="WP_258335821.1">
    <property type="nucleotide sequence ID" value="NZ_JANRHJ010000009.1"/>
</dbReference>
<sequence>MEQLLHYVWKHKLFPLRTLVTTQGEPLEIIDPGLPNPDAGPDFFNAKIKINGVLWVGNVEIHLRASDWLKHHHEQDTTYDSVILHVASDIDTQIQRTNGEPIPQLELHYPPYLLENYQELLATSRYPACYRLIPTLSPLLVHSWMNTLQLERFEQKTAQLLQRLEACNRNWEDAFFLTLARNFGFGTNSEAFELWAKSIPLRAVDKHRDNLFQIEAIFFGQAGLIPEQPGDSYAESLQKEYAYLQHKFELTPSPHCQWKLLRTRPGNFPYLRIAQLAYLYQQSAGLLSQVLEKSSLDEVRRLFQGDTSPYWITHYSFGEISRPQTKHLSKASIDLLIINTVVPFLYAYGKYRGQASLTARAGEFLEALKPENNYITRMWKECGLTAAHAGDSQALIQLKKQYCDPKKCLYCRIGYEYFKRPK</sequence>
<name>A0AAW5N9J6_9BACT</name>
<gene>
    <name evidence="1" type="ORF">NW209_09010</name>
</gene>
<evidence type="ECO:0000313" key="2">
    <source>
        <dbReference type="Proteomes" id="UP001204579"/>
    </source>
</evidence>
<dbReference type="InterPro" id="IPR021272">
    <property type="entry name" value="DUF2851"/>
</dbReference>
<proteinExistence type="predicted"/>
<evidence type="ECO:0000313" key="1">
    <source>
        <dbReference type="EMBL" id="MCR8874149.1"/>
    </source>
</evidence>
<keyword evidence="2" id="KW-1185">Reference proteome</keyword>
<dbReference type="EMBL" id="JANRHJ010000009">
    <property type="protein sequence ID" value="MCR8874149.1"/>
    <property type="molecule type" value="Genomic_DNA"/>
</dbReference>
<comment type="caution">
    <text evidence="1">The sequence shown here is derived from an EMBL/GenBank/DDBJ whole genome shotgun (WGS) entry which is preliminary data.</text>
</comment>
<accession>A0AAW5N9J6</accession>
<dbReference type="Pfam" id="PF11013">
    <property type="entry name" value="DUF2851"/>
    <property type="match status" value="1"/>
</dbReference>
<protein>
    <submittedName>
        <fullName evidence="1">DUF2851 family protein</fullName>
    </submittedName>
</protein>
<organism evidence="1 2">
    <name type="scientific">Phocaeicola barnesiae</name>
    <dbReference type="NCBI Taxonomy" id="376804"/>
    <lineage>
        <taxon>Bacteria</taxon>
        <taxon>Pseudomonadati</taxon>
        <taxon>Bacteroidota</taxon>
        <taxon>Bacteroidia</taxon>
        <taxon>Bacteroidales</taxon>
        <taxon>Bacteroidaceae</taxon>
        <taxon>Phocaeicola</taxon>
    </lineage>
</organism>